<dbReference type="CDD" id="cd06558">
    <property type="entry name" value="crotonase-like"/>
    <property type="match status" value="1"/>
</dbReference>
<evidence type="ECO:0000313" key="3">
    <source>
        <dbReference type="Proteomes" id="UP000664132"/>
    </source>
</evidence>
<dbReference type="InterPro" id="IPR001753">
    <property type="entry name" value="Enoyl-CoA_hydra/iso"/>
</dbReference>
<accession>A0A8H7TBQ4</accession>
<keyword evidence="3" id="KW-1185">Reference proteome</keyword>
<organism evidence="2 3">
    <name type="scientific">Cadophora malorum</name>
    <dbReference type="NCBI Taxonomy" id="108018"/>
    <lineage>
        <taxon>Eukaryota</taxon>
        <taxon>Fungi</taxon>
        <taxon>Dikarya</taxon>
        <taxon>Ascomycota</taxon>
        <taxon>Pezizomycotina</taxon>
        <taxon>Leotiomycetes</taxon>
        <taxon>Helotiales</taxon>
        <taxon>Ploettnerulaceae</taxon>
        <taxon>Cadophora</taxon>
    </lineage>
</organism>
<dbReference type="Pfam" id="PF00378">
    <property type="entry name" value="ECH_1"/>
    <property type="match status" value="1"/>
</dbReference>
<evidence type="ECO:0000256" key="1">
    <source>
        <dbReference type="SAM" id="SignalP"/>
    </source>
</evidence>
<keyword evidence="1" id="KW-0732">Signal</keyword>
<sequence length="294" mass="32407">MSLSWLRIQTATCALLSFATALELPEYVGLKTSLQNNILEITLHNPNSPINVWNLDTQDGLADIVAKLQQDNETKVVIFKSDVPRYFMGHLDLTTPNLTETWPTSVDVIYNISTLPQVTIGAVEGRARGAGNELLSALDMRFATKTDVLFGQPEVASGLIPGGGGSQFLPGLIGRGRAMEYILSSKDITASEAEKIGWINKAFETSTEMYEYIDVLTERLRLFPLLALRDAKVSINRRYAPSREDLLADVAAFAVRFRDPIVQTLQEKGQALAQNVSDFEIELNLGENVLGLYA</sequence>
<comment type="caution">
    <text evidence="2">The sequence shown here is derived from an EMBL/GenBank/DDBJ whole genome shotgun (WGS) entry which is preliminary data.</text>
</comment>
<dbReference type="InterPro" id="IPR029045">
    <property type="entry name" value="ClpP/crotonase-like_dom_sf"/>
</dbReference>
<dbReference type="Gene3D" id="3.90.226.10">
    <property type="entry name" value="2-enoyl-CoA Hydratase, Chain A, domain 1"/>
    <property type="match status" value="1"/>
</dbReference>
<dbReference type="EMBL" id="JAFJYH010000169">
    <property type="protein sequence ID" value="KAG4416949.1"/>
    <property type="molecule type" value="Genomic_DNA"/>
</dbReference>
<feature type="signal peptide" evidence="1">
    <location>
        <begin position="1"/>
        <end position="21"/>
    </location>
</feature>
<dbReference type="PANTHER" id="PTHR43459:SF1">
    <property type="entry name" value="EG:BACN32G11.4 PROTEIN"/>
    <property type="match status" value="1"/>
</dbReference>
<dbReference type="PANTHER" id="PTHR43459">
    <property type="entry name" value="ENOYL-COA HYDRATASE"/>
    <property type="match status" value="1"/>
</dbReference>
<reference evidence="2" key="1">
    <citation type="submission" date="2021-02" db="EMBL/GenBank/DDBJ databases">
        <title>Genome sequence Cadophora malorum strain M34.</title>
        <authorList>
            <person name="Stefanovic E."/>
            <person name="Vu D."/>
            <person name="Scully C."/>
            <person name="Dijksterhuis J."/>
            <person name="Roader J."/>
            <person name="Houbraken J."/>
        </authorList>
    </citation>
    <scope>NUCLEOTIDE SEQUENCE</scope>
    <source>
        <strain evidence="2">M34</strain>
    </source>
</reference>
<proteinExistence type="predicted"/>
<feature type="chain" id="PRO_5034618308" description="Enoyl-CoA hydratase" evidence="1">
    <location>
        <begin position="22"/>
        <end position="294"/>
    </location>
</feature>
<gene>
    <name evidence="2" type="ORF">IFR04_009893</name>
</gene>
<protein>
    <recommendedName>
        <fullName evidence="4">Enoyl-CoA hydratase</fullName>
    </recommendedName>
</protein>
<dbReference type="SUPFAM" id="SSF52096">
    <property type="entry name" value="ClpP/crotonase"/>
    <property type="match status" value="1"/>
</dbReference>
<dbReference type="AlphaFoldDB" id="A0A8H7TBQ4"/>
<evidence type="ECO:0000313" key="2">
    <source>
        <dbReference type="EMBL" id="KAG4416949.1"/>
    </source>
</evidence>
<evidence type="ECO:0008006" key="4">
    <source>
        <dbReference type="Google" id="ProtNLM"/>
    </source>
</evidence>
<dbReference type="Proteomes" id="UP000664132">
    <property type="component" value="Unassembled WGS sequence"/>
</dbReference>
<dbReference type="OrthoDB" id="410701at2759"/>
<name>A0A8H7TBQ4_9HELO</name>